<accession>A0A2U1CN90</accession>
<dbReference type="EMBL" id="QEKO01000002">
    <property type="protein sequence ID" value="PVY62404.1"/>
    <property type="molecule type" value="Genomic_DNA"/>
</dbReference>
<sequence>MKNLSIGNKAVALLLVLFALFPLVWPTEEWLGFGINILLMCVLAIGWNISGGFGGMLSFGHAALFGTGAYAAAMFQLQAGFNPWLAGVAGMLCGALVGAFIGAVSFRYGLRGSYFSLVTLAFAEVLRVVASSFEFTGGGSGLQLPLVQQWSSLQFPSRTENYLFALGLVILALLVSLAIKRSRFGAYLAAIRENEDASKALGINTFRIKVAGMFAAGGVSAAAGVAYLQTFLYIDAPIAYGPVMSIEALLGATIGGAGTILGPVLGTVLLHSVGEIVKMAVGSATGINLVFYGVLLLLILRFLPDGVMGLFDRMGPRRGRGATGVSKEKA</sequence>
<evidence type="ECO:0000313" key="7">
    <source>
        <dbReference type="EMBL" id="PVY62404.1"/>
    </source>
</evidence>
<comment type="subcellular location">
    <subcellularLocation>
        <location evidence="1">Cell membrane</location>
        <topology evidence="1">Multi-pass membrane protein</topology>
    </subcellularLocation>
</comment>
<dbReference type="GO" id="GO:0005886">
    <property type="term" value="C:plasma membrane"/>
    <property type="evidence" value="ECO:0007669"/>
    <property type="project" value="UniProtKB-SubCell"/>
</dbReference>
<keyword evidence="3 6" id="KW-0812">Transmembrane</keyword>
<dbReference type="PANTHER" id="PTHR30482:SF10">
    <property type="entry name" value="HIGH-AFFINITY BRANCHED-CHAIN AMINO ACID TRANSPORT PROTEIN BRAE"/>
    <property type="match status" value="1"/>
</dbReference>
<evidence type="ECO:0000256" key="5">
    <source>
        <dbReference type="ARBA" id="ARBA00023136"/>
    </source>
</evidence>
<reference evidence="7 8" key="1">
    <citation type="submission" date="2018-04" db="EMBL/GenBank/DDBJ databases">
        <title>Genomic Encyclopedia of Type Strains, Phase IV (KMG-IV): sequencing the most valuable type-strain genomes for metagenomic binning, comparative biology and taxonomic classification.</title>
        <authorList>
            <person name="Goeker M."/>
        </authorList>
    </citation>
    <scope>NUCLEOTIDE SEQUENCE [LARGE SCALE GENOMIC DNA]</scope>
    <source>
        <strain evidence="7 8">DSM 10065</strain>
    </source>
</reference>
<dbReference type="PANTHER" id="PTHR30482">
    <property type="entry name" value="HIGH-AFFINITY BRANCHED-CHAIN AMINO ACID TRANSPORT SYSTEM PERMEASE"/>
    <property type="match status" value="1"/>
</dbReference>
<evidence type="ECO:0000256" key="1">
    <source>
        <dbReference type="ARBA" id="ARBA00004651"/>
    </source>
</evidence>
<feature type="transmembrane region" description="Helical" evidence="6">
    <location>
        <begin position="282"/>
        <end position="303"/>
    </location>
</feature>
<keyword evidence="5 6" id="KW-0472">Membrane</keyword>
<dbReference type="Proteomes" id="UP000246145">
    <property type="component" value="Unassembled WGS sequence"/>
</dbReference>
<dbReference type="CDD" id="cd06581">
    <property type="entry name" value="TM_PBP1_LivM_like"/>
    <property type="match status" value="1"/>
</dbReference>
<comment type="caution">
    <text evidence="7">The sequence shown here is derived from an EMBL/GenBank/DDBJ whole genome shotgun (WGS) entry which is preliminary data.</text>
</comment>
<evidence type="ECO:0000256" key="6">
    <source>
        <dbReference type="SAM" id="Phobius"/>
    </source>
</evidence>
<dbReference type="InterPro" id="IPR043428">
    <property type="entry name" value="LivM-like"/>
</dbReference>
<keyword evidence="2" id="KW-1003">Cell membrane</keyword>
<evidence type="ECO:0000256" key="3">
    <source>
        <dbReference type="ARBA" id="ARBA00022692"/>
    </source>
</evidence>
<dbReference type="InterPro" id="IPR001851">
    <property type="entry name" value="ABC_transp_permease"/>
</dbReference>
<keyword evidence="8" id="KW-1185">Reference proteome</keyword>
<feature type="transmembrane region" description="Helical" evidence="6">
    <location>
        <begin position="113"/>
        <end position="133"/>
    </location>
</feature>
<dbReference type="AlphaFoldDB" id="A0A2U1CN90"/>
<protein>
    <submittedName>
        <fullName evidence="7">Amino acid/amide ABC transporter membrane protein 2 (HAAT family)</fullName>
    </submittedName>
</protein>
<organism evidence="7 8">
    <name type="scientific">Pusillimonas noertemannii</name>
    <dbReference type="NCBI Taxonomy" id="305977"/>
    <lineage>
        <taxon>Bacteria</taxon>
        <taxon>Pseudomonadati</taxon>
        <taxon>Pseudomonadota</taxon>
        <taxon>Betaproteobacteria</taxon>
        <taxon>Burkholderiales</taxon>
        <taxon>Alcaligenaceae</taxon>
        <taxon>Pusillimonas</taxon>
    </lineage>
</organism>
<feature type="transmembrane region" description="Helical" evidence="6">
    <location>
        <begin position="62"/>
        <end position="79"/>
    </location>
</feature>
<evidence type="ECO:0000313" key="8">
    <source>
        <dbReference type="Proteomes" id="UP000246145"/>
    </source>
</evidence>
<gene>
    <name evidence="7" type="ORF">C7440_1897</name>
</gene>
<dbReference type="GO" id="GO:0015658">
    <property type="term" value="F:branched-chain amino acid transmembrane transporter activity"/>
    <property type="evidence" value="ECO:0007669"/>
    <property type="project" value="InterPro"/>
</dbReference>
<feature type="transmembrane region" description="Helical" evidence="6">
    <location>
        <begin position="208"/>
        <end position="228"/>
    </location>
</feature>
<feature type="transmembrane region" description="Helical" evidence="6">
    <location>
        <begin position="248"/>
        <end position="270"/>
    </location>
</feature>
<proteinExistence type="predicted"/>
<name>A0A2U1CN90_9BURK</name>
<evidence type="ECO:0000256" key="2">
    <source>
        <dbReference type="ARBA" id="ARBA00022475"/>
    </source>
</evidence>
<feature type="transmembrane region" description="Helical" evidence="6">
    <location>
        <begin position="85"/>
        <end position="106"/>
    </location>
</feature>
<evidence type="ECO:0000256" key="4">
    <source>
        <dbReference type="ARBA" id="ARBA00022989"/>
    </source>
</evidence>
<feature type="transmembrane region" description="Helical" evidence="6">
    <location>
        <begin position="162"/>
        <end position="179"/>
    </location>
</feature>
<keyword evidence="4 6" id="KW-1133">Transmembrane helix</keyword>
<feature type="transmembrane region" description="Helical" evidence="6">
    <location>
        <begin position="36"/>
        <end position="55"/>
    </location>
</feature>
<dbReference type="Pfam" id="PF02653">
    <property type="entry name" value="BPD_transp_2"/>
    <property type="match status" value="1"/>
</dbReference>
<dbReference type="OrthoDB" id="9814461at2"/>
<dbReference type="RefSeq" id="WP_116518345.1">
    <property type="nucleotide sequence ID" value="NZ_JACCEX010000002.1"/>
</dbReference>